<evidence type="ECO:0000313" key="2">
    <source>
        <dbReference type="Proteomes" id="UP000019681"/>
    </source>
</evidence>
<organism evidence="1 2">
    <name type="scientific">Fervidicella metallireducens AeB</name>
    <dbReference type="NCBI Taxonomy" id="1403537"/>
    <lineage>
        <taxon>Bacteria</taxon>
        <taxon>Bacillati</taxon>
        <taxon>Bacillota</taxon>
        <taxon>Clostridia</taxon>
        <taxon>Eubacteriales</taxon>
        <taxon>Clostridiaceae</taxon>
        <taxon>Fervidicella</taxon>
    </lineage>
</organism>
<dbReference type="OrthoDB" id="3712030at2"/>
<comment type="caution">
    <text evidence="1">The sequence shown here is derived from an EMBL/GenBank/DDBJ whole genome shotgun (WGS) entry which is preliminary data.</text>
</comment>
<name>A0A017RY07_9CLOT</name>
<dbReference type="InterPro" id="IPR047755">
    <property type="entry name" value="OrtA"/>
</dbReference>
<sequence length="101" mass="11560">MARKGEWVQVHQIVLKPEERPAHLPEDTKKVPLELWVKGFLNHDAEIGDEVEITTLTGRTIKGELVEINPKYEYGFGEFVPELLQVGIQLRSILKDGECHE</sequence>
<keyword evidence="2" id="KW-1185">Reference proteome</keyword>
<protein>
    <submittedName>
        <fullName evidence="1">2-amino-4-ketopentanoate thiolase subunit alpha</fullName>
    </submittedName>
</protein>
<dbReference type="Proteomes" id="UP000019681">
    <property type="component" value="Unassembled WGS sequence"/>
</dbReference>
<reference evidence="1 2" key="1">
    <citation type="journal article" date="2014" name="Genome Announc.">
        <title>Draft Genome Sequence of Fervidicella metallireducens Strain AeBT, an Iron-Reducing Thermoanaerobe from the Great Artesian Basin.</title>
        <authorList>
            <person name="Patel B.K."/>
        </authorList>
    </citation>
    <scope>NUCLEOTIDE SEQUENCE [LARGE SCALE GENOMIC DNA]</scope>
    <source>
        <strain evidence="1 2">AeB</strain>
    </source>
</reference>
<proteinExistence type="predicted"/>
<dbReference type="NCBIfam" id="NF040739">
    <property type="entry name" value="ornith_OrtA"/>
    <property type="match status" value="1"/>
</dbReference>
<accession>A0A017RY07</accession>
<dbReference type="Pfam" id="PF22010">
    <property type="entry name" value="OrtA"/>
    <property type="match status" value="1"/>
</dbReference>
<dbReference type="EMBL" id="AZQP01000002">
    <property type="protein sequence ID" value="EYE89648.1"/>
    <property type="molecule type" value="Genomic_DNA"/>
</dbReference>
<dbReference type="AlphaFoldDB" id="A0A017RY07"/>
<dbReference type="STRING" id="1403537.Q428_01115"/>
<evidence type="ECO:0000313" key="1">
    <source>
        <dbReference type="EMBL" id="EYE89648.1"/>
    </source>
</evidence>
<dbReference type="RefSeq" id="WP_035377383.1">
    <property type="nucleotide sequence ID" value="NZ_AZQP01000002.1"/>
</dbReference>
<gene>
    <name evidence="1" type="ORF">Q428_01115</name>
</gene>